<organism evidence="2 3">
    <name type="scientific">Hoeflea ulvae</name>
    <dbReference type="NCBI Taxonomy" id="2983764"/>
    <lineage>
        <taxon>Bacteria</taxon>
        <taxon>Pseudomonadati</taxon>
        <taxon>Pseudomonadota</taxon>
        <taxon>Alphaproteobacteria</taxon>
        <taxon>Hyphomicrobiales</taxon>
        <taxon>Rhizobiaceae</taxon>
        <taxon>Hoeflea</taxon>
    </lineage>
</organism>
<proteinExistence type="predicted"/>
<evidence type="ECO:0000313" key="3">
    <source>
        <dbReference type="Proteomes" id="UP001081283"/>
    </source>
</evidence>
<dbReference type="RefSeq" id="WP_267613414.1">
    <property type="nucleotide sequence ID" value="NZ_JAOVZQ010000001.1"/>
</dbReference>
<dbReference type="Pfam" id="PF00565">
    <property type="entry name" value="SNase"/>
    <property type="match status" value="1"/>
</dbReference>
<reference evidence="2" key="1">
    <citation type="submission" date="2022-10" db="EMBL/GenBank/DDBJ databases">
        <title>Hoeflea sp. J2-29, isolated from marine algae.</title>
        <authorList>
            <person name="Kristyanto S."/>
            <person name="Kim J.M."/>
            <person name="Jeon C.O."/>
        </authorList>
    </citation>
    <scope>NUCLEOTIDE SEQUENCE</scope>
    <source>
        <strain evidence="2">J2-29</strain>
    </source>
</reference>
<evidence type="ECO:0000313" key="2">
    <source>
        <dbReference type="EMBL" id="MCY0095534.1"/>
    </source>
</evidence>
<dbReference type="EMBL" id="JAOVZQ010000001">
    <property type="protein sequence ID" value="MCY0095534.1"/>
    <property type="molecule type" value="Genomic_DNA"/>
</dbReference>
<gene>
    <name evidence="2" type="ORF">OEG82_16145</name>
</gene>
<dbReference type="Proteomes" id="UP001081283">
    <property type="component" value="Unassembled WGS sequence"/>
</dbReference>
<dbReference type="PANTHER" id="PTHR12302">
    <property type="entry name" value="EBNA2 BINDING PROTEIN P100"/>
    <property type="match status" value="1"/>
</dbReference>
<keyword evidence="3" id="KW-1185">Reference proteome</keyword>
<dbReference type="Gene3D" id="2.40.50.90">
    <property type="match status" value="1"/>
</dbReference>
<comment type="caution">
    <text evidence="2">The sequence shown here is derived from an EMBL/GenBank/DDBJ whole genome shotgun (WGS) entry which is preliminary data.</text>
</comment>
<dbReference type="SUPFAM" id="SSF50199">
    <property type="entry name" value="Staphylococcal nuclease"/>
    <property type="match status" value="1"/>
</dbReference>
<dbReference type="PANTHER" id="PTHR12302:SF26">
    <property type="entry name" value="BLR1266 PROTEIN"/>
    <property type="match status" value="1"/>
</dbReference>
<dbReference type="PROSITE" id="PS50830">
    <property type="entry name" value="TNASE_3"/>
    <property type="match status" value="1"/>
</dbReference>
<evidence type="ECO:0000259" key="1">
    <source>
        <dbReference type="PROSITE" id="PS50830"/>
    </source>
</evidence>
<dbReference type="SMART" id="SM00318">
    <property type="entry name" value="SNc"/>
    <property type="match status" value="1"/>
</dbReference>
<sequence>MRYQTRFARKRRFGWRRYLDLAVAVLAIAGVAFGVGRIEQLAGEDISGVMRVVDGDSLALGSRRLRLKGIDAPEIRQRCRRDGFEYGCGIESASYLRGLIGGQGVECKGEGLDRYGRDLVRCAAGGVDLNLAMVRAGQAVAFGDYQGAEAAARDEAAGLWAGEFETPKQWRVIHGGLSEELHAGFATVMALLRQLMSRW</sequence>
<dbReference type="InterPro" id="IPR035437">
    <property type="entry name" value="SNase_OB-fold_sf"/>
</dbReference>
<accession>A0ABT3YIB5</accession>
<dbReference type="InterPro" id="IPR016071">
    <property type="entry name" value="Staphylococal_nuclease_OB-fold"/>
</dbReference>
<name>A0ABT3YIB5_9HYPH</name>
<protein>
    <submittedName>
        <fullName evidence="2">Thermonuclease family protein</fullName>
    </submittedName>
</protein>
<feature type="domain" description="TNase-like" evidence="1">
    <location>
        <begin position="43"/>
        <end position="162"/>
    </location>
</feature>